<dbReference type="InterPro" id="IPR010708">
    <property type="entry name" value="5'(3')-deoxyribonucleotidase"/>
</dbReference>
<dbReference type="Pfam" id="PF06941">
    <property type="entry name" value="NT5C"/>
    <property type="match status" value="1"/>
</dbReference>
<evidence type="ECO:0000313" key="4">
    <source>
        <dbReference type="Proteomes" id="UP000220397"/>
    </source>
</evidence>
<sequence length="234" mass="27492">MDTRKEKSMIKRVFYKGKERFFTSEGKEILLFDMDDTIANFVDEWLSVYNNHYQDNLKKEQLLSWDVQHYTKDYCGSQIYDLLKHPGLYLHYPKPFPEAVDVLQELSDTYEIVLVSASPRGHANGEAHCHKYCKTSNPADDKRKWVEKYLPFVQQKNIVFTSSKYLVTGSLLFDDAPHNLEEFHSLGRVTVCMNQPWNQEVSADITRVNNWQEFKEKLPVLLPPIPELIKRITQ</sequence>
<dbReference type="EMBL" id="NTUS01000013">
    <property type="protein sequence ID" value="PFB09050.1"/>
    <property type="molecule type" value="Genomic_DNA"/>
</dbReference>
<evidence type="ECO:0000256" key="1">
    <source>
        <dbReference type="ARBA" id="ARBA00009589"/>
    </source>
</evidence>
<dbReference type="PANTHER" id="PTHR16504">
    <property type="entry name" value="5'(3')-DEOXYRIBONUCLEOTIDASE"/>
    <property type="match status" value="1"/>
</dbReference>
<feature type="active site" description="Proton donor" evidence="2">
    <location>
        <position position="35"/>
    </location>
</feature>
<name>A0A9X6VEC1_BACTU</name>
<dbReference type="SFLD" id="SFLDS00003">
    <property type="entry name" value="Haloacid_Dehalogenase"/>
    <property type="match status" value="1"/>
</dbReference>
<dbReference type="PANTHER" id="PTHR16504:SF4">
    <property type="entry name" value="5'(3')-DEOXYRIBONUCLEOTIDASE"/>
    <property type="match status" value="1"/>
</dbReference>
<comment type="caution">
    <text evidence="3">The sequence shown here is derived from an EMBL/GenBank/DDBJ whole genome shotgun (WGS) entry which is preliminary data.</text>
</comment>
<dbReference type="SUPFAM" id="SSF56784">
    <property type="entry name" value="HAD-like"/>
    <property type="match status" value="1"/>
</dbReference>
<dbReference type="InterPro" id="IPR036412">
    <property type="entry name" value="HAD-like_sf"/>
</dbReference>
<dbReference type="SFLD" id="SFLDG01126">
    <property type="entry name" value="C1.2:_Nucleotidase_Like"/>
    <property type="match status" value="1"/>
</dbReference>
<dbReference type="InterPro" id="IPR023214">
    <property type="entry name" value="HAD_sf"/>
</dbReference>
<protein>
    <submittedName>
        <fullName evidence="3">Uncharacterized protein</fullName>
    </submittedName>
</protein>
<gene>
    <name evidence="3" type="ORF">CN398_05265</name>
</gene>
<dbReference type="Proteomes" id="UP000220397">
    <property type="component" value="Unassembled WGS sequence"/>
</dbReference>
<dbReference type="GO" id="GO:0009223">
    <property type="term" value="P:pyrimidine deoxyribonucleotide catabolic process"/>
    <property type="evidence" value="ECO:0007669"/>
    <property type="project" value="TreeGrafter"/>
</dbReference>
<accession>A0A9X6VEC1</accession>
<dbReference type="GO" id="GO:0008253">
    <property type="term" value="F:5'-nucleotidase activity"/>
    <property type="evidence" value="ECO:0007669"/>
    <property type="project" value="InterPro"/>
</dbReference>
<reference evidence="3 4" key="1">
    <citation type="submission" date="2017-09" db="EMBL/GenBank/DDBJ databases">
        <title>Large-scale bioinformatics analysis of Bacillus genomes uncovers conserved roles of natural products in bacterial physiology.</title>
        <authorList>
            <consortium name="Agbiome Team Llc"/>
            <person name="Bleich R.M."/>
            <person name="Kirk G.J."/>
            <person name="Santa Maria K.C."/>
            <person name="Allen S.E."/>
            <person name="Farag S."/>
            <person name="Shank E.A."/>
            <person name="Bowers A."/>
        </authorList>
    </citation>
    <scope>NUCLEOTIDE SEQUENCE [LARGE SCALE GENOMIC DNA]</scope>
    <source>
        <strain evidence="3 4">AFS015413</strain>
    </source>
</reference>
<evidence type="ECO:0000313" key="3">
    <source>
        <dbReference type="EMBL" id="PFB09050.1"/>
    </source>
</evidence>
<feature type="active site" description="Nucleophile" evidence="2">
    <location>
        <position position="33"/>
    </location>
</feature>
<evidence type="ECO:0000256" key="2">
    <source>
        <dbReference type="PIRSR" id="PIRSR610708-1"/>
    </source>
</evidence>
<dbReference type="AlphaFoldDB" id="A0A9X6VEC1"/>
<dbReference type="SFLD" id="SFLDG01146">
    <property type="entry name" value="C1.2.2"/>
    <property type="match status" value="1"/>
</dbReference>
<organism evidence="3 4">
    <name type="scientific">Bacillus thuringiensis</name>
    <dbReference type="NCBI Taxonomy" id="1428"/>
    <lineage>
        <taxon>Bacteria</taxon>
        <taxon>Bacillati</taxon>
        <taxon>Bacillota</taxon>
        <taxon>Bacilli</taxon>
        <taxon>Bacillales</taxon>
        <taxon>Bacillaceae</taxon>
        <taxon>Bacillus</taxon>
        <taxon>Bacillus cereus group</taxon>
    </lineage>
</organism>
<comment type="similarity">
    <text evidence="1">Belongs to the 5'(3')-deoxyribonucleotidase family.</text>
</comment>
<dbReference type="Gene3D" id="3.40.50.1000">
    <property type="entry name" value="HAD superfamily/HAD-like"/>
    <property type="match status" value="1"/>
</dbReference>
<proteinExistence type="inferred from homology"/>